<dbReference type="AlphaFoldDB" id="A0A8J3N1J5"/>
<dbReference type="GO" id="GO:0006782">
    <property type="term" value="P:protoporphyrinogen IX biosynthetic process"/>
    <property type="evidence" value="ECO:0007669"/>
    <property type="project" value="UniProtKB-UniRule"/>
</dbReference>
<dbReference type="Proteomes" id="UP000597444">
    <property type="component" value="Unassembled WGS sequence"/>
</dbReference>
<sequence length="365" mass="40418">MPQFSLSSPAQTNASLVRFLNACHSRPVDATPVWFMRQAGRYMSEYRALREKYSILEMIKTPELACEVTMQPIHAMNVDAAIIFADILPPLEAMGLHLEFVKGEGPVIHNPVRTRADVEALRVANPQEHLWFTLQAVRLARKELDPRGIPLIGFSGAPFTLASYAIEGEGSRSYVLTKGLLMSDPTAWHLLMSKLSEMVGQYLLEQARAGAQALQLFDSWVGALSPADYREHVLPYSRRVIEIARQGNVPIIHFSTNTSGMLDVIQEAGGDVIGVDWHTDLDTAWQRLRPGTAIQGNLDPVVLLAPWPEVEKRAKQILDQAAGRPGHIFNLGHGILPQTPLDTVRRLADMVHEYSVTRAASLPVG</sequence>
<organism evidence="12 13">
    <name type="scientific">Reticulibacter mediterranei</name>
    <dbReference type="NCBI Taxonomy" id="2778369"/>
    <lineage>
        <taxon>Bacteria</taxon>
        <taxon>Bacillati</taxon>
        <taxon>Chloroflexota</taxon>
        <taxon>Ktedonobacteria</taxon>
        <taxon>Ktedonobacterales</taxon>
        <taxon>Reticulibacteraceae</taxon>
        <taxon>Reticulibacter</taxon>
    </lineage>
</organism>
<comment type="similarity">
    <text evidence="2 7 9">Belongs to the uroporphyrinogen decarboxylase family.</text>
</comment>
<keyword evidence="13" id="KW-1185">Reference proteome</keyword>
<dbReference type="EMBL" id="BNJK01000001">
    <property type="protein sequence ID" value="GHO95184.1"/>
    <property type="molecule type" value="Genomic_DNA"/>
</dbReference>
<evidence type="ECO:0000256" key="7">
    <source>
        <dbReference type="HAMAP-Rule" id="MF_00218"/>
    </source>
</evidence>
<keyword evidence="6 7" id="KW-0627">Porphyrin biosynthesis</keyword>
<dbReference type="SUPFAM" id="SSF51726">
    <property type="entry name" value="UROD/MetE-like"/>
    <property type="match status" value="1"/>
</dbReference>
<dbReference type="Pfam" id="PF01208">
    <property type="entry name" value="URO-D"/>
    <property type="match status" value="1"/>
</dbReference>
<comment type="subcellular location">
    <subcellularLocation>
        <location evidence="7">Cytoplasm</location>
    </subcellularLocation>
</comment>
<keyword evidence="5 7" id="KW-0456">Lyase</keyword>
<dbReference type="GO" id="GO:0004853">
    <property type="term" value="F:uroporphyrinogen decarboxylase activity"/>
    <property type="evidence" value="ECO:0007669"/>
    <property type="project" value="UniProtKB-UniRule"/>
</dbReference>
<proteinExistence type="inferred from homology"/>
<dbReference type="InterPro" id="IPR038071">
    <property type="entry name" value="UROD/MetE-like_sf"/>
</dbReference>
<dbReference type="PANTHER" id="PTHR21091:SF169">
    <property type="entry name" value="UROPORPHYRINOGEN DECARBOXYLASE"/>
    <property type="match status" value="1"/>
</dbReference>
<dbReference type="Gene3D" id="3.20.20.210">
    <property type="match status" value="1"/>
</dbReference>
<evidence type="ECO:0000256" key="5">
    <source>
        <dbReference type="ARBA" id="ARBA00023239"/>
    </source>
</evidence>
<feature type="binding site" evidence="7">
    <location>
        <position position="86"/>
    </location>
    <ligand>
        <name>substrate</name>
    </ligand>
</feature>
<comment type="pathway">
    <text evidence="1 7 8">Porphyrin-containing compound metabolism; protoporphyrin-IX biosynthesis; coproporphyrinogen-III from 5-aminolevulinate: step 4/4.</text>
</comment>
<feature type="binding site" evidence="7">
    <location>
        <begin position="37"/>
        <end position="41"/>
    </location>
    <ligand>
        <name>substrate</name>
    </ligand>
</feature>
<comment type="caution">
    <text evidence="7">Lacks conserved residue(s) required for the propagation of feature annotation.</text>
</comment>
<feature type="binding site" evidence="7">
    <location>
        <position position="333"/>
    </location>
    <ligand>
        <name>substrate</name>
    </ligand>
</feature>
<reference evidence="12" key="1">
    <citation type="submission" date="2020-10" db="EMBL/GenBank/DDBJ databases">
        <title>Taxonomic study of unclassified bacteria belonging to the class Ktedonobacteria.</title>
        <authorList>
            <person name="Yabe S."/>
            <person name="Wang C.M."/>
            <person name="Zheng Y."/>
            <person name="Sakai Y."/>
            <person name="Cavaletti L."/>
            <person name="Monciardini P."/>
            <person name="Donadio S."/>
        </authorList>
    </citation>
    <scope>NUCLEOTIDE SEQUENCE</scope>
    <source>
        <strain evidence="12">ID150040</strain>
    </source>
</reference>
<feature type="binding site" evidence="7">
    <location>
        <position position="219"/>
    </location>
    <ligand>
        <name>substrate</name>
    </ligand>
</feature>
<keyword evidence="7" id="KW-0963">Cytoplasm</keyword>
<dbReference type="InterPro" id="IPR000257">
    <property type="entry name" value="Uroporphyrinogen_deCOase"/>
</dbReference>
<comment type="catalytic activity">
    <reaction evidence="7 8">
        <text>uroporphyrinogen III + 4 H(+) = coproporphyrinogen III + 4 CO2</text>
        <dbReference type="Rhea" id="RHEA:19865"/>
        <dbReference type="ChEBI" id="CHEBI:15378"/>
        <dbReference type="ChEBI" id="CHEBI:16526"/>
        <dbReference type="ChEBI" id="CHEBI:57308"/>
        <dbReference type="ChEBI" id="CHEBI:57309"/>
        <dbReference type="EC" id="4.1.1.37"/>
    </reaction>
</comment>
<comment type="caution">
    <text evidence="12">The sequence shown here is derived from an EMBL/GenBank/DDBJ whole genome shotgun (WGS) entry which is preliminary data.</text>
</comment>
<accession>A0A8J3N1J5</accession>
<evidence type="ECO:0000256" key="8">
    <source>
        <dbReference type="RuleBase" id="RU000554"/>
    </source>
</evidence>
<protein>
    <recommendedName>
        <fullName evidence="3 7">Uroporphyrinogen decarboxylase</fullName>
        <shortName evidence="7">UPD</shortName>
        <shortName evidence="7">URO-D</shortName>
        <ecNumber evidence="3 7">4.1.1.37</ecNumber>
    </recommendedName>
</protein>
<feature type="binding site" evidence="7">
    <location>
        <position position="164"/>
    </location>
    <ligand>
        <name>substrate</name>
    </ligand>
</feature>
<dbReference type="GO" id="GO:0005829">
    <property type="term" value="C:cytosol"/>
    <property type="evidence" value="ECO:0007669"/>
    <property type="project" value="TreeGrafter"/>
</dbReference>
<comment type="function">
    <text evidence="7">Catalyzes the decarboxylation of four acetate groups of uroporphyrinogen-III to yield coproporphyrinogen-III.</text>
</comment>
<comment type="subunit">
    <text evidence="7">Homodimer.</text>
</comment>
<evidence type="ECO:0000313" key="13">
    <source>
        <dbReference type="Proteomes" id="UP000597444"/>
    </source>
</evidence>
<dbReference type="PANTHER" id="PTHR21091">
    <property type="entry name" value="METHYLTETRAHYDROFOLATE:HOMOCYSTEINE METHYLTRANSFERASE RELATED"/>
    <property type="match status" value="1"/>
</dbReference>
<dbReference type="EC" id="4.1.1.37" evidence="3 7"/>
<feature type="domain" description="Uroporphyrinogen decarboxylase (URO-D)" evidence="10">
    <location>
        <begin position="32"/>
        <end position="41"/>
    </location>
</feature>
<dbReference type="HAMAP" id="MF_00218">
    <property type="entry name" value="URO_D"/>
    <property type="match status" value="1"/>
</dbReference>
<dbReference type="UniPathway" id="UPA00251">
    <property type="reaction ID" value="UER00321"/>
</dbReference>
<feature type="domain" description="Uroporphyrinogen decarboxylase (URO-D)" evidence="11">
    <location>
        <begin position="152"/>
        <end position="168"/>
    </location>
</feature>
<dbReference type="PROSITE" id="PS00907">
    <property type="entry name" value="UROD_2"/>
    <property type="match status" value="1"/>
</dbReference>
<evidence type="ECO:0000256" key="1">
    <source>
        <dbReference type="ARBA" id="ARBA00004804"/>
    </source>
</evidence>
<dbReference type="CDD" id="cd00717">
    <property type="entry name" value="URO-D"/>
    <property type="match status" value="1"/>
</dbReference>
<evidence type="ECO:0000256" key="4">
    <source>
        <dbReference type="ARBA" id="ARBA00022793"/>
    </source>
</evidence>
<dbReference type="PROSITE" id="PS00906">
    <property type="entry name" value="UROD_1"/>
    <property type="match status" value="1"/>
</dbReference>
<evidence type="ECO:0000256" key="9">
    <source>
        <dbReference type="RuleBase" id="RU004169"/>
    </source>
</evidence>
<evidence type="ECO:0000256" key="6">
    <source>
        <dbReference type="ARBA" id="ARBA00023244"/>
    </source>
</evidence>
<evidence type="ECO:0000256" key="2">
    <source>
        <dbReference type="ARBA" id="ARBA00009935"/>
    </source>
</evidence>
<keyword evidence="4 7" id="KW-0210">Decarboxylase</keyword>
<name>A0A8J3N1J5_9CHLR</name>
<evidence type="ECO:0000256" key="3">
    <source>
        <dbReference type="ARBA" id="ARBA00012288"/>
    </source>
</evidence>
<dbReference type="RefSeq" id="WP_220205878.1">
    <property type="nucleotide sequence ID" value="NZ_BNJK01000001.1"/>
</dbReference>
<dbReference type="NCBIfam" id="TIGR01464">
    <property type="entry name" value="hemE"/>
    <property type="match status" value="1"/>
</dbReference>
<feature type="site" description="Transition state stabilizer" evidence="7">
    <location>
        <position position="86"/>
    </location>
</feature>
<evidence type="ECO:0000313" key="12">
    <source>
        <dbReference type="EMBL" id="GHO95184.1"/>
    </source>
</evidence>
<evidence type="ECO:0000259" key="10">
    <source>
        <dbReference type="PROSITE" id="PS00906"/>
    </source>
</evidence>
<dbReference type="InterPro" id="IPR006361">
    <property type="entry name" value="Uroporphyrinogen_deCO2ase_HemE"/>
</dbReference>
<evidence type="ECO:0000259" key="11">
    <source>
        <dbReference type="PROSITE" id="PS00907"/>
    </source>
</evidence>
<gene>
    <name evidence="12" type="primary">hemE_2</name>
    <name evidence="7" type="synonym">hemE</name>
    <name evidence="12" type="ORF">KSF_052320</name>
</gene>